<dbReference type="KEGG" id="ghl:GM160_08040"/>
<dbReference type="GO" id="GO:0003723">
    <property type="term" value="F:RNA binding"/>
    <property type="evidence" value="ECO:0007669"/>
    <property type="project" value="InterPro"/>
</dbReference>
<dbReference type="CDD" id="cd09756">
    <property type="entry name" value="Cas5_I-E"/>
    <property type="match status" value="1"/>
</dbReference>
<dbReference type="Proteomes" id="UP000427716">
    <property type="component" value="Chromosome"/>
</dbReference>
<dbReference type="InterPro" id="IPR021124">
    <property type="entry name" value="CRISPR-assoc_prot_Cas5"/>
</dbReference>
<dbReference type="InterPro" id="IPR013422">
    <property type="entry name" value="CRISPR-assoc_prot_Cas5_N"/>
</dbReference>
<accession>A0A6I6CZJ1</accession>
<dbReference type="NCBIfam" id="TIGR02593">
    <property type="entry name" value="CRISPR_cas5"/>
    <property type="match status" value="1"/>
</dbReference>
<dbReference type="RefSeq" id="WP_156574416.1">
    <property type="nucleotide sequence ID" value="NZ_CP046415.1"/>
</dbReference>
<name>A0A6I6CZJ1_9GAMM</name>
<dbReference type="GO" id="GO:0051607">
    <property type="term" value="P:defense response to virus"/>
    <property type="evidence" value="ECO:0007669"/>
    <property type="project" value="UniProtKB-KW"/>
</dbReference>
<evidence type="ECO:0000313" key="3">
    <source>
        <dbReference type="Proteomes" id="UP000427716"/>
    </source>
</evidence>
<dbReference type="AlphaFoldDB" id="A0A6I6CZJ1"/>
<keyword evidence="3" id="KW-1185">Reference proteome</keyword>
<dbReference type="Gene3D" id="3.30.70.2660">
    <property type="match status" value="1"/>
</dbReference>
<keyword evidence="1" id="KW-0051">Antiviral defense</keyword>
<dbReference type="Pfam" id="PF09704">
    <property type="entry name" value="Cas_Cas5d"/>
    <property type="match status" value="1"/>
</dbReference>
<gene>
    <name evidence="2" type="primary">cas5e</name>
    <name evidence="2" type="ORF">GM160_08040</name>
</gene>
<reference evidence="2 3" key="1">
    <citation type="submission" date="2019-11" db="EMBL/GenBank/DDBJ databases">
        <authorList>
            <person name="Zhang J."/>
            <person name="Sun C."/>
        </authorList>
    </citation>
    <scope>NUCLEOTIDE SEQUENCE [LARGE SCALE GENOMIC DNA]</scope>
    <source>
        <strain evidence="3">sp2</strain>
    </source>
</reference>
<evidence type="ECO:0000256" key="1">
    <source>
        <dbReference type="ARBA" id="ARBA00023118"/>
    </source>
</evidence>
<dbReference type="NCBIfam" id="TIGR01868">
    <property type="entry name" value="casD_Cas5e"/>
    <property type="match status" value="1"/>
</dbReference>
<protein>
    <submittedName>
        <fullName evidence="2">Type I-E CRISPR-associated protein Cas5/CasD</fullName>
    </submittedName>
</protein>
<dbReference type="InterPro" id="IPR010147">
    <property type="entry name" value="CRISPR-assoc_prot_CasD"/>
</dbReference>
<dbReference type="GO" id="GO:0043571">
    <property type="term" value="P:maintenance of CRISPR repeat elements"/>
    <property type="evidence" value="ECO:0007669"/>
    <property type="project" value="InterPro"/>
</dbReference>
<proteinExistence type="predicted"/>
<organism evidence="2 3">
    <name type="scientific">Guyparkeria halophila</name>
    <dbReference type="NCBI Taxonomy" id="47960"/>
    <lineage>
        <taxon>Bacteria</taxon>
        <taxon>Pseudomonadati</taxon>
        <taxon>Pseudomonadota</taxon>
        <taxon>Gammaproteobacteria</taxon>
        <taxon>Chromatiales</taxon>
        <taxon>Thioalkalibacteraceae</taxon>
        <taxon>Guyparkeria</taxon>
    </lineage>
</organism>
<dbReference type="EMBL" id="CP046415">
    <property type="protein sequence ID" value="QGT78850.1"/>
    <property type="molecule type" value="Genomic_DNA"/>
</dbReference>
<sequence length="237" mass="26398">MGDRNMLLWLEAPLQSWGHDSRFGRRDTLDFPTRSGVTGLICCALGAAGEQHELLSRLASSDMRVEAYPRADEQGRPVPRPPLMRDFHMVGSGYDGSDPWESLLIPKKADGTASSTAVKMTYRYAIQDMAFAVVLGLPDDLAETIAKALVEPRWDVFLGRKSFVPTEMIFQGIHSTRDEALSTARELASAKGRAPAFQVLEGEHEGDEVMTLNDVPVQFGEDKRYRDRRVTVQWLTG</sequence>
<evidence type="ECO:0000313" key="2">
    <source>
        <dbReference type="EMBL" id="QGT78850.1"/>
    </source>
</evidence>